<comment type="caution">
    <text evidence="6">The sequence shown here is derived from an EMBL/GenBank/DDBJ whole genome shotgun (WGS) entry which is preliminary data.</text>
</comment>
<dbReference type="EMBL" id="JAAGWB010000066">
    <property type="protein sequence ID" value="NEN53288.1"/>
    <property type="molecule type" value="Genomic_DNA"/>
</dbReference>
<dbReference type="Pfam" id="PF00107">
    <property type="entry name" value="ADH_zinc_N"/>
    <property type="match status" value="1"/>
</dbReference>
<feature type="region of interest" description="Disordered" evidence="3">
    <location>
        <begin position="1"/>
        <end position="24"/>
    </location>
</feature>
<dbReference type="Proteomes" id="UP000468828">
    <property type="component" value="Unassembled WGS sequence"/>
</dbReference>
<accession>A0A6P0HBL1</accession>
<dbReference type="AlphaFoldDB" id="A0A6P0HBL1"/>
<dbReference type="InterPro" id="IPR013154">
    <property type="entry name" value="ADH-like_N"/>
</dbReference>
<reference evidence="5 7" key="1">
    <citation type="submission" date="2020-01" db="EMBL/GenBank/DDBJ databases">
        <title>the WGS Modestobacter muralis CPCC 204518.</title>
        <authorList>
            <person name="Jiang Z."/>
        </authorList>
    </citation>
    <scope>NUCLEOTIDE SEQUENCE [LARGE SCALE GENOMIC DNA]</scope>
    <source>
        <strain evidence="5 7">DSM 100205</strain>
    </source>
</reference>
<protein>
    <submittedName>
        <fullName evidence="6">Zinc-binding dehydrogenase</fullName>
    </submittedName>
</protein>
<dbReference type="RefSeq" id="WP_163613081.1">
    <property type="nucleotide sequence ID" value="NZ_JAAGWB010000066.1"/>
</dbReference>
<dbReference type="SUPFAM" id="SSF51735">
    <property type="entry name" value="NAD(P)-binding Rossmann-fold domains"/>
    <property type="match status" value="1"/>
</dbReference>
<evidence type="ECO:0000256" key="3">
    <source>
        <dbReference type="SAM" id="MobiDB-lite"/>
    </source>
</evidence>
<dbReference type="Gene3D" id="3.90.180.10">
    <property type="entry name" value="Medium-chain alcohol dehydrogenases, catalytic domain"/>
    <property type="match status" value="1"/>
</dbReference>
<feature type="domain" description="Enoyl reductase (ER)" evidence="4">
    <location>
        <begin position="8"/>
        <end position="312"/>
    </location>
</feature>
<evidence type="ECO:0000259" key="4">
    <source>
        <dbReference type="SMART" id="SM00829"/>
    </source>
</evidence>
<dbReference type="GO" id="GO:0016651">
    <property type="term" value="F:oxidoreductase activity, acting on NAD(P)H"/>
    <property type="evidence" value="ECO:0007669"/>
    <property type="project" value="TreeGrafter"/>
</dbReference>
<evidence type="ECO:0000256" key="1">
    <source>
        <dbReference type="ARBA" id="ARBA00022857"/>
    </source>
</evidence>
<name>A0A6P0HBL1_9ACTN</name>
<keyword evidence="2" id="KW-0560">Oxidoreductase</keyword>
<evidence type="ECO:0000313" key="8">
    <source>
        <dbReference type="Proteomes" id="UP000471152"/>
    </source>
</evidence>
<proteinExistence type="predicted"/>
<dbReference type="InterPro" id="IPR013149">
    <property type="entry name" value="ADH-like_C"/>
</dbReference>
<organism evidence="6 8">
    <name type="scientific">Modestobacter muralis</name>
    <dbReference type="NCBI Taxonomy" id="1608614"/>
    <lineage>
        <taxon>Bacteria</taxon>
        <taxon>Bacillati</taxon>
        <taxon>Actinomycetota</taxon>
        <taxon>Actinomycetes</taxon>
        <taxon>Geodermatophilales</taxon>
        <taxon>Geodermatophilaceae</taxon>
        <taxon>Modestobacter</taxon>
    </lineage>
</organism>
<dbReference type="SUPFAM" id="SSF50129">
    <property type="entry name" value="GroES-like"/>
    <property type="match status" value="1"/>
</dbReference>
<dbReference type="GO" id="GO:0070402">
    <property type="term" value="F:NADPH binding"/>
    <property type="evidence" value="ECO:0007669"/>
    <property type="project" value="TreeGrafter"/>
</dbReference>
<sequence length="315" mass="32657">MKALVNGTAPGTVHLADRPRPVPGPDDVLVRTRALALNNSDLSAAPEGEIAGYDFSGVIDEVGENVDPALVGRSVLGVAPASFAEYVAAHSRHVLQLPEQLGFPDAAPLPTALLTEYGALRRAGVRAGDTVLITAGTSGVALVGTQLARVLGARTVIATTRTRDRVDLLRRTGVDHVVITDEEDLPDRVRQLTAGVGADVVLDHVAGGMLATALDAARTGGSVVSVGRLSGPVAEFDLFRLAARQVTLMSVSFGFDPVGVIGDLLAGVHTDAMDAIADGRVRAVIDSQHAFEDAQSAFDRLRSGEAEGKVVLTLG</sequence>
<evidence type="ECO:0000313" key="7">
    <source>
        <dbReference type="Proteomes" id="UP000468828"/>
    </source>
</evidence>
<reference evidence="6 8" key="2">
    <citation type="submission" date="2020-02" db="EMBL/GenBank/DDBJ databases">
        <title>The WGS of Modestobacter muralis DSM 100205.</title>
        <authorList>
            <person name="Jiang Z."/>
        </authorList>
    </citation>
    <scope>NUCLEOTIDE SEQUENCE [LARGE SCALE GENOMIC DNA]</scope>
    <source>
        <strain evidence="6 8">DSM 100205</strain>
    </source>
</reference>
<dbReference type="PANTHER" id="PTHR48106">
    <property type="entry name" value="QUINONE OXIDOREDUCTASE PIG3-RELATED"/>
    <property type="match status" value="1"/>
</dbReference>
<dbReference type="InterPro" id="IPR020843">
    <property type="entry name" value="ER"/>
</dbReference>
<dbReference type="Proteomes" id="UP000471152">
    <property type="component" value="Unassembled WGS sequence"/>
</dbReference>
<evidence type="ECO:0000313" key="6">
    <source>
        <dbReference type="EMBL" id="NEN53288.1"/>
    </source>
</evidence>
<keyword evidence="1" id="KW-0521">NADP</keyword>
<evidence type="ECO:0000256" key="2">
    <source>
        <dbReference type="ARBA" id="ARBA00023002"/>
    </source>
</evidence>
<dbReference type="PANTHER" id="PTHR48106:SF18">
    <property type="entry name" value="QUINONE OXIDOREDUCTASE PIG3"/>
    <property type="match status" value="1"/>
</dbReference>
<keyword evidence="7" id="KW-1185">Reference proteome</keyword>
<dbReference type="Pfam" id="PF08240">
    <property type="entry name" value="ADH_N"/>
    <property type="match status" value="1"/>
</dbReference>
<gene>
    <name evidence="6" type="ORF">G3R41_20500</name>
    <name evidence="5" type="ORF">GCU67_19785</name>
</gene>
<dbReference type="InterPro" id="IPR011032">
    <property type="entry name" value="GroES-like_sf"/>
</dbReference>
<dbReference type="InterPro" id="IPR036291">
    <property type="entry name" value="NAD(P)-bd_dom_sf"/>
</dbReference>
<dbReference type="EMBL" id="JAAGWH010000063">
    <property type="protein sequence ID" value="NEK96388.1"/>
    <property type="molecule type" value="Genomic_DNA"/>
</dbReference>
<evidence type="ECO:0000313" key="5">
    <source>
        <dbReference type="EMBL" id="NEK96388.1"/>
    </source>
</evidence>
<dbReference type="SMART" id="SM00829">
    <property type="entry name" value="PKS_ER"/>
    <property type="match status" value="1"/>
</dbReference>